<name>A0A319CXJ7_9EURO</name>
<reference evidence="2 3" key="1">
    <citation type="submission" date="2018-02" db="EMBL/GenBank/DDBJ databases">
        <title>The genomes of Aspergillus section Nigri reveals drivers in fungal speciation.</title>
        <authorList>
            <consortium name="DOE Joint Genome Institute"/>
            <person name="Vesth T.C."/>
            <person name="Nybo J."/>
            <person name="Theobald S."/>
            <person name="Brandl J."/>
            <person name="Frisvad J.C."/>
            <person name="Nielsen K.F."/>
            <person name="Lyhne E.K."/>
            <person name="Kogle M.E."/>
            <person name="Kuo A."/>
            <person name="Riley R."/>
            <person name="Clum A."/>
            <person name="Nolan M."/>
            <person name="Lipzen A."/>
            <person name="Salamov A."/>
            <person name="Henrissat B."/>
            <person name="Wiebenga A."/>
            <person name="De vries R.P."/>
            <person name="Grigoriev I.V."/>
            <person name="Mortensen U.H."/>
            <person name="Andersen M.R."/>
            <person name="Baker S.E."/>
        </authorList>
    </citation>
    <scope>NUCLEOTIDE SEQUENCE [LARGE SCALE GENOMIC DNA]</scope>
    <source>
        <strain evidence="2 3">CBS 707.79</strain>
    </source>
</reference>
<feature type="signal peptide" evidence="1">
    <location>
        <begin position="1"/>
        <end position="23"/>
    </location>
</feature>
<feature type="chain" id="PRO_5016349684" evidence="1">
    <location>
        <begin position="24"/>
        <end position="208"/>
    </location>
</feature>
<dbReference type="PANTHER" id="PTHR39219">
    <property type="entry name" value="ER MEMBRANE PROTEIN COMPLEX SUBUNIT 10"/>
    <property type="match status" value="1"/>
</dbReference>
<sequence>MRPCRFIIISVLSLFSSFPVAISSISEPLSADIFYWPLFSPEPSILARISYESTAQRPELISYSIPTIAARDDNGSQDASKGLIRLGLYTSTVTYSKQWVGTLASLSSLIGDEDNKPTLRLHLGPSNKIYHVELLHFAPHAASSPLVNPQLELVSHQTGPRPHLNQPLIIGPDGKNAEEIVEKTFFQKYWWLFLIITFLVMSGGGESQ</sequence>
<keyword evidence="1" id="KW-0732">Signal</keyword>
<dbReference type="OrthoDB" id="1894652at2759"/>
<accession>A0A319CXJ7</accession>
<gene>
    <name evidence="2" type="ORF">BO71DRAFT_337011</name>
</gene>
<evidence type="ECO:0000313" key="2">
    <source>
        <dbReference type="EMBL" id="PYH89281.1"/>
    </source>
</evidence>
<keyword evidence="3" id="KW-1185">Reference proteome</keyword>
<protein>
    <submittedName>
        <fullName evidence="2">Uncharacterized protein</fullName>
    </submittedName>
</protein>
<organism evidence="2 3">
    <name type="scientific">Aspergillus ellipticus CBS 707.79</name>
    <dbReference type="NCBI Taxonomy" id="1448320"/>
    <lineage>
        <taxon>Eukaryota</taxon>
        <taxon>Fungi</taxon>
        <taxon>Dikarya</taxon>
        <taxon>Ascomycota</taxon>
        <taxon>Pezizomycotina</taxon>
        <taxon>Eurotiomycetes</taxon>
        <taxon>Eurotiomycetidae</taxon>
        <taxon>Eurotiales</taxon>
        <taxon>Aspergillaceae</taxon>
        <taxon>Aspergillus</taxon>
        <taxon>Aspergillus subgen. Circumdati</taxon>
    </lineage>
</organism>
<dbReference type="PANTHER" id="PTHR39219:SF1">
    <property type="entry name" value="ER MEMBRANE PROTEIN COMPLEX SUBUNIT 10"/>
    <property type="match status" value="1"/>
</dbReference>
<dbReference type="AlphaFoldDB" id="A0A319CXJ7"/>
<proteinExistence type="predicted"/>
<evidence type="ECO:0000313" key="3">
    <source>
        <dbReference type="Proteomes" id="UP000247810"/>
    </source>
</evidence>
<dbReference type="VEuPathDB" id="FungiDB:BO71DRAFT_337011"/>
<dbReference type="Proteomes" id="UP000247810">
    <property type="component" value="Unassembled WGS sequence"/>
</dbReference>
<dbReference type="Pfam" id="PF21203">
    <property type="entry name" value="ECM10"/>
    <property type="match status" value="1"/>
</dbReference>
<evidence type="ECO:0000256" key="1">
    <source>
        <dbReference type="SAM" id="SignalP"/>
    </source>
</evidence>
<dbReference type="EMBL" id="KZ826037">
    <property type="protein sequence ID" value="PYH89281.1"/>
    <property type="molecule type" value="Genomic_DNA"/>
</dbReference>